<dbReference type="EMBL" id="JBHSQK010000010">
    <property type="protein sequence ID" value="MFC5947859.1"/>
    <property type="molecule type" value="Genomic_DNA"/>
</dbReference>
<evidence type="ECO:0000256" key="2">
    <source>
        <dbReference type="ARBA" id="ARBA00011741"/>
    </source>
</evidence>
<keyword evidence="3" id="KW-0884">PQQ biosynthesis</keyword>
<protein>
    <submittedName>
        <fullName evidence="4">Pyrroloquinoline quinone biosynthesis peptide chaperone PqqD</fullName>
    </submittedName>
</protein>
<dbReference type="RefSeq" id="WP_379564918.1">
    <property type="nucleotide sequence ID" value="NZ_JBHSQK010000010.1"/>
</dbReference>
<comment type="subunit">
    <text evidence="2">Monomer. Interacts with PqqE.</text>
</comment>
<gene>
    <name evidence="4" type="primary">pqqD</name>
    <name evidence="4" type="ORF">ACFQH9_06185</name>
</gene>
<sequence length="111" mass="12133">MPSPESAVAGVVSLDGRPRLARHVRLSYDRARERHVLLRPEAVVVLNGTGADILGLCDGHRTVAEIVADLRRRYAQVAEGDVQRFLAGLVDRRCVVIDPVIDPETPEDVDG</sequence>
<dbReference type="Proteomes" id="UP001596119">
    <property type="component" value="Unassembled WGS sequence"/>
</dbReference>
<comment type="caution">
    <text evidence="4">The sequence shown here is derived from an EMBL/GenBank/DDBJ whole genome shotgun (WGS) entry which is preliminary data.</text>
</comment>
<dbReference type="Pfam" id="PF05402">
    <property type="entry name" value="PqqD"/>
    <property type="match status" value="1"/>
</dbReference>
<proteinExistence type="predicted"/>
<evidence type="ECO:0000256" key="1">
    <source>
        <dbReference type="ARBA" id="ARBA00004886"/>
    </source>
</evidence>
<comment type="pathway">
    <text evidence="1">Cofactor biosynthesis; pyrroloquinoline quinone biosynthesis.</text>
</comment>
<reference evidence="5" key="1">
    <citation type="journal article" date="2019" name="Int. J. Syst. Evol. Microbiol.">
        <title>The Global Catalogue of Microorganisms (GCM) 10K type strain sequencing project: providing services to taxonomists for standard genome sequencing and annotation.</title>
        <authorList>
            <consortium name="The Broad Institute Genomics Platform"/>
            <consortium name="The Broad Institute Genome Sequencing Center for Infectious Disease"/>
            <person name="Wu L."/>
            <person name="Ma J."/>
        </authorList>
    </citation>
    <scope>NUCLEOTIDE SEQUENCE [LARGE SCALE GENOMIC DNA]</scope>
    <source>
        <strain evidence="5">CGMCC 4.7397</strain>
    </source>
</reference>
<dbReference type="Gene3D" id="1.10.10.1150">
    <property type="entry name" value="Coenzyme PQQ synthesis protein D (PqqD)"/>
    <property type="match status" value="1"/>
</dbReference>
<accession>A0ABW1I580</accession>
<dbReference type="InterPro" id="IPR041881">
    <property type="entry name" value="PqqD_sf"/>
</dbReference>
<organism evidence="4 5">
    <name type="scientific">Pseudonocardia lutea</name>
    <dbReference type="NCBI Taxonomy" id="2172015"/>
    <lineage>
        <taxon>Bacteria</taxon>
        <taxon>Bacillati</taxon>
        <taxon>Actinomycetota</taxon>
        <taxon>Actinomycetes</taxon>
        <taxon>Pseudonocardiales</taxon>
        <taxon>Pseudonocardiaceae</taxon>
        <taxon>Pseudonocardia</taxon>
    </lineage>
</organism>
<dbReference type="InterPro" id="IPR008792">
    <property type="entry name" value="PQQD"/>
</dbReference>
<dbReference type="NCBIfam" id="TIGR03859">
    <property type="entry name" value="PQQ_PqqD"/>
    <property type="match status" value="1"/>
</dbReference>
<name>A0ABW1I580_9PSEU</name>
<evidence type="ECO:0000313" key="5">
    <source>
        <dbReference type="Proteomes" id="UP001596119"/>
    </source>
</evidence>
<keyword evidence="5" id="KW-1185">Reference proteome</keyword>
<dbReference type="InterPro" id="IPR022479">
    <property type="entry name" value="PqqD_bac"/>
</dbReference>
<evidence type="ECO:0000256" key="3">
    <source>
        <dbReference type="ARBA" id="ARBA00022905"/>
    </source>
</evidence>
<evidence type="ECO:0000313" key="4">
    <source>
        <dbReference type="EMBL" id="MFC5947859.1"/>
    </source>
</evidence>